<evidence type="ECO:0000313" key="3">
    <source>
        <dbReference type="Proteomes" id="UP000015105"/>
    </source>
</evidence>
<feature type="region of interest" description="Disordered" evidence="1">
    <location>
        <begin position="173"/>
        <end position="193"/>
    </location>
</feature>
<reference evidence="3" key="1">
    <citation type="journal article" date="2014" name="Science">
        <title>Ancient hybridizations among the ancestral genomes of bread wheat.</title>
        <authorList>
            <consortium name="International Wheat Genome Sequencing Consortium,"/>
            <person name="Marcussen T."/>
            <person name="Sandve S.R."/>
            <person name="Heier L."/>
            <person name="Spannagl M."/>
            <person name="Pfeifer M."/>
            <person name="Jakobsen K.S."/>
            <person name="Wulff B.B."/>
            <person name="Steuernagel B."/>
            <person name="Mayer K.F."/>
            <person name="Olsen O.A."/>
        </authorList>
    </citation>
    <scope>NUCLEOTIDE SEQUENCE [LARGE SCALE GENOMIC DNA]</scope>
    <source>
        <strain evidence="3">cv. AL8/78</strain>
    </source>
</reference>
<proteinExistence type="predicted"/>
<protein>
    <submittedName>
        <fullName evidence="2">Uncharacterized protein</fullName>
    </submittedName>
</protein>
<organism evidence="2 3">
    <name type="scientific">Aegilops tauschii subsp. strangulata</name>
    <name type="common">Goatgrass</name>
    <dbReference type="NCBI Taxonomy" id="200361"/>
    <lineage>
        <taxon>Eukaryota</taxon>
        <taxon>Viridiplantae</taxon>
        <taxon>Streptophyta</taxon>
        <taxon>Embryophyta</taxon>
        <taxon>Tracheophyta</taxon>
        <taxon>Spermatophyta</taxon>
        <taxon>Magnoliopsida</taxon>
        <taxon>Liliopsida</taxon>
        <taxon>Poales</taxon>
        <taxon>Poaceae</taxon>
        <taxon>BOP clade</taxon>
        <taxon>Pooideae</taxon>
        <taxon>Triticodae</taxon>
        <taxon>Triticeae</taxon>
        <taxon>Triticinae</taxon>
        <taxon>Aegilops</taxon>
    </lineage>
</organism>
<keyword evidence="3" id="KW-1185">Reference proteome</keyword>
<dbReference type="STRING" id="200361.A0A452ZYF8"/>
<evidence type="ECO:0000256" key="1">
    <source>
        <dbReference type="SAM" id="MobiDB-lite"/>
    </source>
</evidence>
<reference evidence="2" key="5">
    <citation type="journal article" date="2021" name="G3 (Bethesda)">
        <title>Aegilops tauschii genome assembly Aet v5.0 features greater sequence contiguity and improved annotation.</title>
        <authorList>
            <person name="Wang L."/>
            <person name="Zhu T."/>
            <person name="Rodriguez J.C."/>
            <person name="Deal K.R."/>
            <person name="Dubcovsky J."/>
            <person name="McGuire P.E."/>
            <person name="Lux T."/>
            <person name="Spannagl M."/>
            <person name="Mayer K.F.X."/>
            <person name="Baldrich P."/>
            <person name="Meyers B.C."/>
            <person name="Huo N."/>
            <person name="Gu Y.Q."/>
            <person name="Zhou H."/>
            <person name="Devos K.M."/>
            <person name="Bennetzen J.L."/>
            <person name="Unver T."/>
            <person name="Budak H."/>
            <person name="Gulick P.J."/>
            <person name="Galiba G."/>
            <person name="Kalapos B."/>
            <person name="Nelson D.R."/>
            <person name="Li P."/>
            <person name="You F.M."/>
            <person name="Luo M.C."/>
            <person name="Dvorak J."/>
        </authorList>
    </citation>
    <scope>NUCLEOTIDE SEQUENCE [LARGE SCALE GENOMIC DNA]</scope>
    <source>
        <strain evidence="2">cv. AL8/78</strain>
    </source>
</reference>
<evidence type="ECO:0000313" key="2">
    <source>
        <dbReference type="EnsemblPlants" id="AET1Gv20972300.1"/>
    </source>
</evidence>
<dbReference type="PANTHER" id="PTHR33095:SF110">
    <property type="entry name" value="OS05G0568800 PROTEIN"/>
    <property type="match status" value="1"/>
</dbReference>
<reference evidence="2" key="4">
    <citation type="submission" date="2019-03" db="UniProtKB">
        <authorList>
            <consortium name="EnsemblPlants"/>
        </authorList>
    </citation>
    <scope>IDENTIFICATION</scope>
</reference>
<accession>A0A452ZYF8</accession>
<reference evidence="3" key="2">
    <citation type="journal article" date="2017" name="Nat. Plants">
        <title>The Aegilops tauschii genome reveals multiple impacts of transposons.</title>
        <authorList>
            <person name="Zhao G."/>
            <person name="Zou C."/>
            <person name="Li K."/>
            <person name="Wang K."/>
            <person name="Li T."/>
            <person name="Gao L."/>
            <person name="Zhang X."/>
            <person name="Wang H."/>
            <person name="Yang Z."/>
            <person name="Liu X."/>
            <person name="Jiang W."/>
            <person name="Mao L."/>
            <person name="Kong X."/>
            <person name="Jiao Y."/>
            <person name="Jia J."/>
        </authorList>
    </citation>
    <scope>NUCLEOTIDE SEQUENCE [LARGE SCALE GENOMIC DNA]</scope>
    <source>
        <strain evidence="3">cv. AL8/78</strain>
    </source>
</reference>
<dbReference type="Pfam" id="PF07816">
    <property type="entry name" value="DUF1645"/>
    <property type="match status" value="1"/>
</dbReference>
<dbReference type="Proteomes" id="UP000015105">
    <property type="component" value="Chromosome 1D"/>
</dbReference>
<dbReference type="PANTHER" id="PTHR33095">
    <property type="entry name" value="OS07G0619500 PROTEIN"/>
    <property type="match status" value="1"/>
</dbReference>
<name>A0A452ZYF8_AEGTS</name>
<dbReference type="InterPro" id="IPR012442">
    <property type="entry name" value="DUF1645_plant"/>
</dbReference>
<dbReference type="Gramene" id="AET1Gv20972300.1">
    <property type="protein sequence ID" value="AET1Gv20972300.1"/>
    <property type="gene ID" value="AET1Gv20972300"/>
</dbReference>
<sequence length="241" mass="25780">KLSTARTRTWQYVVVRAGASRLTREKRTLCYSSSSSCSESMEGGGDFTFAVAASLAGAGGRRVGAGLLYPVFGQPRSPPRQRALETETTTATARVPLRELLLVDALRAGAEQQPDGGDKRPVKTCYCSCCPGSPSTASSPARCRKSGSTGSVLRWSQRLLGRSHSGGKENFVFLDASPSNSSSKRKGVRSGGVGGHAHVWSSYAHKGGGNDGRRRSFLPYRQDLVGLFASATAFRRTYHPF</sequence>
<dbReference type="EnsemblPlants" id="AET1Gv20972300.1">
    <property type="protein sequence ID" value="AET1Gv20972300.1"/>
    <property type="gene ID" value="AET1Gv20972300"/>
</dbReference>
<dbReference type="AlphaFoldDB" id="A0A452ZYF8"/>
<reference evidence="2" key="3">
    <citation type="journal article" date="2017" name="Nature">
        <title>Genome sequence of the progenitor of the wheat D genome Aegilops tauschii.</title>
        <authorList>
            <person name="Luo M.C."/>
            <person name="Gu Y.Q."/>
            <person name="Puiu D."/>
            <person name="Wang H."/>
            <person name="Twardziok S.O."/>
            <person name="Deal K.R."/>
            <person name="Huo N."/>
            <person name="Zhu T."/>
            <person name="Wang L."/>
            <person name="Wang Y."/>
            <person name="McGuire P.E."/>
            <person name="Liu S."/>
            <person name="Long H."/>
            <person name="Ramasamy R.K."/>
            <person name="Rodriguez J.C."/>
            <person name="Van S.L."/>
            <person name="Yuan L."/>
            <person name="Wang Z."/>
            <person name="Xia Z."/>
            <person name="Xiao L."/>
            <person name="Anderson O.D."/>
            <person name="Ouyang S."/>
            <person name="Liang Y."/>
            <person name="Zimin A.V."/>
            <person name="Pertea G."/>
            <person name="Qi P."/>
            <person name="Bennetzen J.L."/>
            <person name="Dai X."/>
            <person name="Dawson M.W."/>
            <person name="Muller H.G."/>
            <person name="Kugler K."/>
            <person name="Rivarola-Duarte L."/>
            <person name="Spannagl M."/>
            <person name="Mayer K.F.X."/>
            <person name="Lu F.H."/>
            <person name="Bevan M.W."/>
            <person name="Leroy P."/>
            <person name="Li P."/>
            <person name="You F.M."/>
            <person name="Sun Q."/>
            <person name="Liu Z."/>
            <person name="Lyons E."/>
            <person name="Wicker T."/>
            <person name="Salzberg S.L."/>
            <person name="Devos K.M."/>
            <person name="Dvorak J."/>
        </authorList>
    </citation>
    <scope>NUCLEOTIDE SEQUENCE [LARGE SCALE GENOMIC DNA]</scope>
    <source>
        <strain evidence="2">cv. AL8/78</strain>
    </source>
</reference>